<keyword evidence="2" id="KW-1185">Reference proteome</keyword>
<accession>A0AAE1AQ64</accession>
<sequence>MFECVVNVACFSGITAAALRDQVKYKDERRNPDSFRREKFVTFELCSVKGNLCLVYSDPIKSEYQMQTVFRIRSASHVSPAASHTEYNSLPRFKM</sequence>
<dbReference type="Proteomes" id="UP001283361">
    <property type="component" value="Unassembled WGS sequence"/>
</dbReference>
<name>A0AAE1AQ64_9GAST</name>
<gene>
    <name evidence="1" type="ORF">RRG08_066951</name>
</gene>
<comment type="caution">
    <text evidence="1">The sequence shown here is derived from an EMBL/GenBank/DDBJ whole genome shotgun (WGS) entry which is preliminary data.</text>
</comment>
<proteinExistence type="predicted"/>
<organism evidence="1 2">
    <name type="scientific">Elysia crispata</name>
    <name type="common">lettuce slug</name>
    <dbReference type="NCBI Taxonomy" id="231223"/>
    <lineage>
        <taxon>Eukaryota</taxon>
        <taxon>Metazoa</taxon>
        <taxon>Spiralia</taxon>
        <taxon>Lophotrochozoa</taxon>
        <taxon>Mollusca</taxon>
        <taxon>Gastropoda</taxon>
        <taxon>Heterobranchia</taxon>
        <taxon>Euthyneura</taxon>
        <taxon>Panpulmonata</taxon>
        <taxon>Sacoglossa</taxon>
        <taxon>Placobranchoidea</taxon>
        <taxon>Plakobranchidae</taxon>
        <taxon>Elysia</taxon>
    </lineage>
</organism>
<dbReference type="AlphaFoldDB" id="A0AAE1AQ64"/>
<reference evidence="1" key="1">
    <citation type="journal article" date="2023" name="G3 (Bethesda)">
        <title>A reference genome for the long-term kleptoplast-retaining sea slug Elysia crispata morphotype clarki.</title>
        <authorList>
            <person name="Eastman K.E."/>
            <person name="Pendleton A.L."/>
            <person name="Shaikh M.A."/>
            <person name="Suttiyut T."/>
            <person name="Ogas R."/>
            <person name="Tomko P."/>
            <person name="Gavelis G."/>
            <person name="Widhalm J.R."/>
            <person name="Wisecaver J.H."/>
        </authorList>
    </citation>
    <scope>NUCLEOTIDE SEQUENCE</scope>
    <source>
        <strain evidence="1">ECLA1</strain>
    </source>
</reference>
<evidence type="ECO:0000313" key="2">
    <source>
        <dbReference type="Proteomes" id="UP001283361"/>
    </source>
</evidence>
<evidence type="ECO:0000313" key="1">
    <source>
        <dbReference type="EMBL" id="KAK3791271.1"/>
    </source>
</evidence>
<protein>
    <submittedName>
        <fullName evidence="1">Uncharacterized protein</fullName>
    </submittedName>
</protein>
<dbReference type="EMBL" id="JAWDGP010001479">
    <property type="protein sequence ID" value="KAK3791271.1"/>
    <property type="molecule type" value="Genomic_DNA"/>
</dbReference>